<feature type="transmembrane region" description="Helical" evidence="2">
    <location>
        <begin position="566"/>
        <end position="584"/>
    </location>
</feature>
<evidence type="ECO:0000256" key="2">
    <source>
        <dbReference type="SAM" id="Phobius"/>
    </source>
</evidence>
<keyword evidence="4" id="KW-1185">Reference proteome</keyword>
<feature type="transmembrane region" description="Helical" evidence="2">
    <location>
        <begin position="168"/>
        <end position="186"/>
    </location>
</feature>
<dbReference type="PANTHER" id="PTHR38454">
    <property type="entry name" value="INTEGRAL MEMBRANE PROTEIN-RELATED"/>
    <property type="match status" value="1"/>
</dbReference>
<dbReference type="PANTHER" id="PTHR38454:SF1">
    <property type="entry name" value="INTEGRAL MEMBRANE PROTEIN"/>
    <property type="match status" value="1"/>
</dbReference>
<gene>
    <name evidence="3" type="ORF">KGA66_20375</name>
</gene>
<reference evidence="3" key="1">
    <citation type="submission" date="2021-04" db="EMBL/GenBank/DDBJ databases">
        <title>Genome based classification of Actinospica acidithermotolerans sp. nov., an actinobacterium isolated from an Indonesian hot spring.</title>
        <authorList>
            <person name="Kusuma A.B."/>
            <person name="Putra K.E."/>
            <person name="Nafisah S."/>
            <person name="Loh J."/>
            <person name="Nouioui I."/>
            <person name="Goodfellow M."/>
        </authorList>
    </citation>
    <scope>NUCLEOTIDE SEQUENCE</scope>
    <source>
        <strain evidence="3">DSM 45618</strain>
    </source>
</reference>
<feature type="transmembrane region" description="Helical" evidence="2">
    <location>
        <begin position="292"/>
        <end position="317"/>
    </location>
</feature>
<keyword evidence="2" id="KW-0472">Membrane</keyword>
<dbReference type="EMBL" id="JAGSXH010000082">
    <property type="protein sequence ID" value="MBS2965419.1"/>
    <property type="molecule type" value="Genomic_DNA"/>
</dbReference>
<name>A0A8J7WUK4_9ACTN</name>
<feature type="transmembrane region" description="Helical" evidence="2">
    <location>
        <begin position="50"/>
        <end position="68"/>
    </location>
</feature>
<feature type="transmembrane region" description="Helical" evidence="2">
    <location>
        <begin position="960"/>
        <end position="982"/>
    </location>
</feature>
<feature type="transmembrane region" description="Helical" evidence="2">
    <location>
        <begin position="477"/>
        <end position="496"/>
    </location>
</feature>
<comment type="caution">
    <text evidence="3">The sequence shown here is derived from an EMBL/GenBank/DDBJ whole genome shotgun (WGS) entry which is preliminary data.</text>
</comment>
<evidence type="ECO:0000256" key="1">
    <source>
        <dbReference type="SAM" id="MobiDB-lite"/>
    </source>
</evidence>
<feature type="transmembrane region" description="Helical" evidence="2">
    <location>
        <begin position="527"/>
        <end position="545"/>
    </location>
</feature>
<keyword evidence="2" id="KW-0812">Transmembrane</keyword>
<proteinExistence type="predicted"/>
<feature type="transmembrane region" description="Helical" evidence="2">
    <location>
        <begin position="398"/>
        <end position="416"/>
    </location>
</feature>
<protein>
    <submittedName>
        <fullName evidence="3">YfhO family protein</fullName>
    </submittedName>
</protein>
<evidence type="ECO:0000313" key="4">
    <source>
        <dbReference type="Proteomes" id="UP000677913"/>
    </source>
</evidence>
<dbReference type="AlphaFoldDB" id="A0A8J7WUK4"/>
<organism evidence="3 4">
    <name type="scientific">Actinocrinis puniceicyclus</name>
    <dbReference type="NCBI Taxonomy" id="977794"/>
    <lineage>
        <taxon>Bacteria</taxon>
        <taxon>Bacillati</taxon>
        <taxon>Actinomycetota</taxon>
        <taxon>Actinomycetes</taxon>
        <taxon>Catenulisporales</taxon>
        <taxon>Actinospicaceae</taxon>
        <taxon>Actinocrinis</taxon>
    </lineage>
</organism>
<keyword evidence="2" id="KW-1133">Transmembrane helix</keyword>
<dbReference type="InterPro" id="IPR018580">
    <property type="entry name" value="Uncharacterised_YfhO"/>
</dbReference>
<evidence type="ECO:0000313" key="3">
    <source>
        <dbReference type="EMBL" id="MBS2965419.1"/>
    </source>
</evidence>
<feature type="transmembrane region" description="Helical" evidence="2">
    <location>
        <begin position="247"/>
        <end position="272"/>
    </location>
</feature>
<dbReference type="Proteomes" id="UP000677913">
    <property type="component" value="Unassembled WGS sequence"/>
</dbReference>
<dbReference type="Pfam" id="PF09586">
    <property type="entry name" value="YfhO"/>
    <property type="match status" value="1"/>
</dbReference>
<feature type="transmembrane region" description="Helical" evidence="2">
    <location>
        <begin position="195"/>
        <end position="213"/>
    </location>
</feature>
<sequence length="996" mass="104979">MTSDSDALTGQDPAASQVLDGEQPLPGAAGSGGDDAGAATGRRPGRRPRALTVVSVLAVALFALWGIGTPLVGNGSLTTTDKMVQFSPYAEAGFAGTGTSNMYLDDTFTSEFPSYILYKQALADGGPTAGQWDPYMSGGVPLAATPNYAMASPLSIPYYVLPTWLAPAYERLLEIIVAVGGCLLFLRRLGLSRPAALTAGLVYSTSAFMVVWLNFPQTRVAALIPALFWTLERYLQQRRLRDAALISLPVASLLLSGFPSVAGYALLTAAAYTVVRVAADHRGRLRRAWRPVAGTAAGAAAGIGLAAFQLLPFAGFLSSWYTQTRAQDARQHVDVTALLTAVAPWAFGTADPARLPLFYLGFNYVEFASYISAGAAVLVLVAFALVRPGRAMLPAGVWAFFTVAVLAWGELLYVGGWPLAVMQHAPGLRSLFAINYIGRSRSVVGFLLAVLTGIGFELLLRHRARRTAARSRSATRWAVGVGVTAAAFGGLLLWWGERRAVGQQALLRSQHDETAVVGLFWREMGSAGLLVLAAIACVVVLWLAAQRMHRPDYDRVWRKARFAAAAALPLIIAGQSASFVSLYYPNSPVSTFYPVTDTHSFLAANLGGQRYASSNTGMIFGANVAYGLRSVNGHAFINDNFTRLVKAVPGDPVPYGTYIDFAASTATAASPILDLLGTKYFVTEVNDPVLGTETDSQGDGSQLTLRPGQSVTAPVPVNGPVRGIGIALQGAIPASLGAADPNSWVEVALSDASGARVADSRRLTDTIDPTKVFTLPVTADAVTAGTQLTATVTLHAQAPLTIAAVRDSVPALSTVIGGDDGLRLVHVGTNAIYRRLNAQPRIRWAANSQVVNSRYQRVQLLASGQVGADSVVFSHQVPAASGLPAAVSVDDDGLDTIATTVNAQGAGYLVVADADQVGWTATVDGKHTPLLAADEGLVAVAVPAGKHTVTLRFWAPHGTIAYPLTIVTAVGLVAVVLGEIWWTRRRRRATKPPTAA</sequence>
<feature type="transmembrane region" description="Helical" evidence="2">
    <location>
        <begin position="367"/>
        <end position="386"/>
    </location>
</feature>
<accession>A0A8J7WUK4</accession>
<feature type="transmembrane region" description="Helical" evidence="2">
    <location>
        <begin position="436"/>
        <end position="456"/>
    </location>
</feature>
<feature type="region of interest" description="Disordered" evidence="1">
    <location>
        <begin position="1"/>
        <end position="45"/>
    </location>
</feature>
<dbReference type="RefSeq" id="WP_211469776.1">
    <property type="nucleotide sequence ID" value="NZ_JAGSXH010000082.1"/>
</dbReference>